<evidence type="ECO:0000313" key="2">
    <source>
        <dbReference type="EMBL" id="CAA2939159.1"/>
    </source>
</evidence>
<sequence>MVARAHLAMKQPEALVCRGICCDKAHELWFNVQGQLTRFGLQEYAIITGLHVGSFLKGDRYTKALEKRRLKEKYFKSLENISCAQLEKTFVRTLTPRADRYKIGLL</sequence>
<feature type="domain" description="DUF1985" evidence="1">
    <location>
        <begin position="17"/>
        <end position="106"/>
    </location>
</feature>
<dbReference type="PANTHER" id="PTHR48449">
    <property type="entry name" value="DUF1985 DOMAIN-CONTAINING PROTEIN"/>
    <property type="match status" value="1"/>
</dbReference>
<comment type="caution">
    <text evidence="2">The sequence shown here is derived from an EMBL/GenBank/DDBJ whole genome shotgun (WGS) entry which is preliminary data.</text>
</comment>
<dbReference type="OrthoDB" id="1114298at2759"/>
<evidence type="ECO:0000313" key="3">
    <source>
        <dbReference type="Proteomes" id="UP000594638"/>
    </source>
</evidence>
<dbReference type="Gramene" id="OE9A013242T1">
    <property type="protein sequence ID" value="OE9A013242C1"/>
    <property type="gene ID" value="OE9A013242"/>
</dbReference>
<name>A0A8S0PC03_OLEEU</name>
<proteinExistence type="predicted"/>
<organism evidence="2 3">
    <name type="scientific">Olea europaea subsp. europaea</name>
    <dbReference type="NCBI Taxonomy" id="158383"/>
    <lineage>
        <taxon>Eukaryota</taxon>
        <taxon>Viridiplantae</taxon>
        <taxon>Streptophyta</taxon>
        <taxon>Embryophyta</taxon>
        <taxon>Tracheophyta</taxon>
        <taxon>Spermatophyta</taxon>
        <taxon>Magnoliopsida</taxon>
        <taxon>eudicotyledons</taxon>
        <taxon>Gunneridae</taxon>
        <taxon>Pentapetalae</taxon>
        <taxon>asterids</taxon>
        <taxon>lamiids</taxon>
        <taxon>Lamiales</taxon>
        <taxon>Oleaceae</taxon>
        <taxon>Oleeae</taxon>
        <taxon>Olea</taxon>
    </lineage>
</organism>
<dbReference type="Proteomes" id="UP000594638">
    <property type="component" value="Unassembled WGS sequence"/>
</dbReference>
<evidence type="ECO:0000259" key="1">
    <source>
        <dbReference type="Pfam" id="PF09331"/>
    </source>
</evidence>
<dbReference type="EMBL" id="CACTIH010000041">
    <property type="protein sequence ID" value="CAA2939159.1"/>
    <property type="molecule type" value="Genomic_DNA"/>
</dbReference>
<keyword evidence="3" id="KW-1185">Reference proteome</keyword>
<dbReference type="AlphaFoldDB" id="A0A8S0PC03"/>
<dbReference type="InterPro" id="IPR015410">
    <property type="entry name" value="DUF1985"/>
</dbReference>
<accession>A0A8S0PC03</accession>
<gene>
    <name evidence="2" type="ORF">OLEA9_A013242</name>
</gene>
<dbReference type="Pfam" id="PF09331">
    <property type="entry name" value="DUF1985"/>
    <property type="match status" value="1"/>
</dbReference>
<dbReference type="PANTHER" id="PTHR48449:SF1">
    <property type="entry name" value="DUF1985 DOMAIN-CONTAINING PROTEIN"/>
    <property type="match status" value="1"/>
</dbReference>
<reference evidence="2 3" key="1">
    <citation type="submission" date="2019-12" db="EMBL/GenBank/DDBJ databases">
        <authorList>
            <person name="Alioto T."/>
            <person name="Alioto T."/>
            <person name="Gomez Garrido J."/>
        </authorList>
    </citation>
    <scope>NUCLEOTIDE SEQUENCE [LARGE SCALE GENOMIC DNA]</scope>
</reference>
<protein>
    <recommendedName>
        <fullName evidence="1">DUF1985 domain-containing protein</fullName>
    </recommendedName>
</protein>